<dbReference type="Pfam" id="PF01063">
    <property type="entry name" value="Aminotran_4"/>
    <property type="match status" value="1"/>
</dbReference>
<dbReference type="EMBL" id="JANBUO010001415">
    <property type="protein sequence ID" value="KAJ2798366.1"/>
    <property type="molecule type" value="Genomic_DNA"/>
</dbReference>
<evidence type="ECO:0008006" key="3">
    <source>
        <dbReference type="Google" id="ProtNLM"/>
    </source>
</evidence>
<evidence type="ECO:0000313" key="1">
    <source>
        <dbReference type="EMBL" id="KAJ2798366.1"/>
    </source>
</evidence>
<accession>A0A9W8HRE6</accession>
<name>A0A9W8HRE6_9FUNG</name>
<comment type="caution">
    <text evidence="1">The sequence shown here is derived from an EMBL/GenBank/DDBJ whole genome shotgun (WGS) entry which is preliminary data.</text>
</comment>
<dbReference type="SUPFAM" id="SSF56752">
    <property type="entry name" value="D-aminoacid aminotransferase-like PLP-dependent enzymes"/>
    <property type="match status" value="1"/>
</dbReference>
<dbReference type="InterPro" id="IPR043132">
    <property type="entry name" value="BCAT-like_C"/>
</dbReference>
<dbReference type="InterPro" id="IPR001544">
    <property type="entry name" value="Aminotrans_IV"/>
</dbReference>
<protein>
    <recommendedName>
        <fullName evidence="3">D-aminoacid aminotransferase-like PLP-dependent enzyme</fullName>
    </recommendedName>
</protein>
<dbReference type="InterPro" id="IPR036038">
    <property type="entry name" value="Aminotransferase-like"/>
</dbReference>
<dbReference type="InterPro" id="IPR043131">
    <property type="entry name" value="BCAT-like_N"/>
</dbReference>
<sequence>MLPDPGEFQILETTTYESDTGVLLLPQHLERMRISATQLSAAYGRPCFDCSHLELEAVRQQIYDQLTDPALPHRIRMLLDNAGHLSVQAIVMPSPEQPLPPPPLLVLDSQPTNTDSVFVKCKTTFRQIYDSAVDRIPPGCAAGTQVLLYNTHGMITEGNIANVAVSLPVSDKCAEESGLALFTPPLSVGLLAGTMRQQLLDSGRIREAPITVDQFKQAIANGWPVLCMNSVRGLYPVKGAVLN</sequence>
<proteinExistence type="predicted"/>
<dbReference type="Proteomes" id="UP001140094">
    <property type="component" value="Unassembled WGS sequence"/>
</dbReference>
<dbReference type="AlphaFoldDB" id="A0A9W8HRE6"/>
<dbReference type="Gene3D" id="3.20.10.10">
    <property type="entry name" value="D-amino Acid Aminotransferase, subunit A, domain 2"/>
    <property type="match status" value="1"/>
</dbReference>
<dbReference type="GO" id="GO:0003824">
    <property type="term" value="F:catalytic activity"/>
    <property type="evidence" value="ECO:0007669"/>
    <property type="project" value="InterPro"/>
</dbReference>
<organism evidence="1 2">
    <name type="scientific">Coemansia guatemalensis</name>
    <dbReference type="NCBI Taxonomy" id="2761395"/>
    <lineage>
        <taxon>Eukaryota</taxon>
        <taxon>Fungi</taxon>
        <taxon>Fungi incertae sedis</taxon>
        <taxon>Zoopagomycota</taxon>
        <taxon>Kickxellomycotina</taxon>
        <taxon>Kickxellomycetes</taxon>
        <taxon>Kickxellales</taxon>
        <taxon>Kickxellaceae</taxon>
        <taxon>Coemansia</taxon>
    </lineage>
</organism>
<gene>
    <name evidence="1" type="ORF">H4R20_004852</name>
</gene>
<reference evidence="1" key="1">
    <citation type="submission" date="2022-07" db="EMBL/GenBank/DDBJ databases">
        <title>Phylogenomic reconstructions and comparative analyses of Kickxellomycotina fungi.</title>
        <authorList>
            <person name="Reynolds N.K."/>
            <person name="Stajich J.E."/>
            <person name="Barry K."/>
            <person name="Grigoriev I.V."/>
            <person name="Crous P."/>
            <person name="Smith M.E."/>
        </authorList>
    </citation>
    <scope>NUCLEOTIDE SEQUENCE</scope>
    <source>
        <strain evidence="1">NRRL 1565</strain>
    </source>
</reference>
<dbReference type="OrthoDB" id="64220at2759"/>
<evidence type="ECO:0000313" key="2">
    <source>
        <dbReference type="Proteomes" id="UP001140094"/>
    </source>
</evidence>
<dbReference type="Gene3D" id="3.30.470.10">
    <property type="match status" value="1"/>
</dbReference>
<keyword evidence="2" id="KW-1185">Reference proteome</keyword>